<keyword evidence="1" id="KW-0812">Transmembrane</keyword>
<dbReference type="KEGG" id="egt:105955077"/>
<keyword evidence="1" id="KW-0472">Membrane</keyword>
<keyword evidence="3" id="KW-1185">Reference proteome</keyword>
<dbReference type="InterPro" id="IPR055301">
    <property type="entry name" value="Lea14-like_2"/>
</dbReference>
<accession>A0A022RJ85</accession>
<sequence>MAEKYNQEVHQAYPLAPSTVPRSDEEYSGTNNYRAQEEMKKNKRMKCFAYIACFAVFQIIIILILALTVMRVKSPKLRLGDITVTKDHVSGNVRLTARVLVKNTNFGRYKFDSGLATIRSGASNVGQFVIPESRARARSTKKMYVTVDLNSSNSSNNSMGGVWTLNVESQLRGKVELLKVVKKTKSAYMNCVVVINLRSSTIQDSRCK</sequence>
<proteinExistence type="predicted"/>
<dbReference type="STRING" id="4155.A0A022RJ85"/>
<feature type="transmembrane region" description="Helical" evidence="1">
    <location>
        <begin position="47"/>
        <end position="70"/>
    </location>
</feature>
<dbReference type="AlphaFoldDB" id="A0A022RJ85"/>
<dbReference type="EMBL" id="KI630433">
    <property type="protein sequence ID" value="EYU40054.1"/>
    <property type="molecule type" value="Genomic_DNA"/>
</dbReference>
<organism evidence="2 3">
    <name type="scientific">Erythranthe guttata</name>
    <name type="common">Yellow monkey flower</name>
    <name type="synonym">Mimulus guttatus</name>
    <dbReference type="NCBI Taxonomy" id="4155"/>
    <lineage>
        <taxon>Eukaryota</taxon>
        <taxon>Viridiplantae</taxon>
        <taxon>Streptophyta</taxon>
        <taxon>Embryophyta</taxon>
        <taxon>Tracheophyta</taxon>
        <taxon>Spermatophyta</taxon>
        <taxon>Magnoliopsida</taxon>
        <taxon>eudicotyledons</taxon>
        <taxon>Gunneridae</taxon>
        <taxon>Pentapetalae</taxon>
        <taxon>asterids</taxon>
        <taxon>lamiids</taxon>
        <taxon>Lamiales</taxon>
        <taxon>Phrymaceae</taxon>
        <taxon>Erythranthe</taxon>
    </lineage>
</organism>
<dbReference type="Proteomes" id="UP000030748">
    <property type="component" value="Unassembled WGS sequence"/>
</dbReference>
<reference evidence="2 3" key="1">
    <citation type="journal article" date="2013" name="Proc. Natl. Acad. Sci. U.S.A.">
        <title>Fine-scale variation in meiotic recombination in Mimulus inferred from population shotgun sequencing.</title>
        <authorList>
            <person name="Hellsten U."/>
            <person name="Wright K.M."/>
            <person name="Jenkins J."/>
            <person name="Shu S."/>
            <person name="Yuan Y."/>
            <person name="Wessler S.R."/>
            <person name="Schmutz J."/>
            <person name="Willis J.H."/>
            <person name="Rokhsar D.S."/>
        </authorList>
    </citation>
    <scope>NUCLEOTIDE SEQUENCE [LARGE SCALE GENOMIC DNA]</scope>
    <source>
        <strain evidence="3">cv. DUN x IM62</strain>
    </source>
</reference>
<evidence type="ECO:0000313" key="2">
    <source>
        <dbReference type="EMBL" id="EYU40054.1"/>
    </source>
</evidence>
<name>A0A022RJ85_ERYGU</name>
<dbReference type="eggNOG" id="ENOG502SRXI">
    <property type="taxonomic scope" value="Eukaryota"/>
</dbReference>
<evidence type="ECO:0000256" key="1">
    <source>
        <dbReference type="SAM" id="Phobius"/>
    </source>
</evidence>
<protein>
    <recommendedName>
        <fullName evidence="4">Late embryogenesis abundant protein LEA-2 subgroup domain-containing protein</fullName>
    </recommendedName>
</protein>
<dbReference type="OMA" id="MATDQKY"/>
<dbReference type="PANTHER" id="PTHR31852">
    <property type="entry name" value="LATE EMBRYOGENESIS ABUNDANT (LEA) HYDROXYPROLINE-RICH GLYCOPROTEIN FAMILY"/>
    <property type="match status" value="1"/>
</dbReference>
<keyword evidence="1" id="KW-1133">Transmembrane helix</keyword>
<dbReference type="OrthoDB" id="1894389at2759"/>
<evidence type="ECO:0008006" key="4">
    <source>
        <dbReference type="Google" id="ProtNLM"/>
    </source>
</evidence>
<dbReference type="PhylomeDB" id="A0A022RJ85"/>
<evidence type="ECO:0000313" key="3">
    <source>
        <dbReference type="Proteomes" id="UP000030748"/>
    </source>
</evidence>
<gene>
    <name evidence="2" type="ORF">MIMGU_mgv1a018513mg</name>
</gene>